<organism evidence="1 2">
    <name type="scientific">Populus trichocarpa</name>
    <name type="common">Western balsam poplar</name>
    <name type="synonym">Populus balsamifera subsp. trichocarpa</name>
    <dbReference type="NCBI Taxonomy" id="3694"/>
    <lineage>
        <taxon>Eukaryota</taxon>
        <taxon>Viridiplantae</taxon>
        <taxon>Streptophyta</taxon>
        <taxon>Embryophyta</taxon>
        <taxon>Tracheophyta</taxon>
        <taxon>Spermatophyta</taxon>
        <taxon>Magnoliopsida</taxon>
        <taxon>eudicotyledons</taxon>
        <taxon>Gunneridae</taxon>
        <taxon>Pentapetalae</taxon>
        <taxon>rosids</taxon>
        <taxon>fabids</taxon>
        <taxon>Malpighiales</taxon>
        <taxon>Salicaceae</taxon>
        <taxon>Saliceae</taxon>
        <taxon>Populus</taxon>
    </lineage>
</organism>
<protein>
    <submittedName>
        <fullName evidence="1">Uncharacterized protein</fullName>
    </submittedName>
</protein>
<dbReference type="EMBL" id="CM009296">
    <property type="protein sequence ID" value="KAI9391793.1"/>
    <property type="molecule type" value="Genomic_DNA"/>
</dbReference>
<reference evidence="1 2" key="1">
    <citation type="journal article" date="2006" name="Science">
        <title>The genome of black cottonwood, Populus trichocarpa (Torr. &amp; Gray).</title>
        <authorList>
            <person name="Tuskan G.A."/>
            <person name="Difazio S."/>
            <person name="Jansson S."/>
            <person name="Bohlmann J."/>
            <person name="Grigoriev I."/>
            <person name="Hellsten U."/>
            <person name="Putnam N."/>
            <person name="Ralph S."/>
            <person name="Rombauts S."/>
            <person name="Salamov A."/>
            <person name="Schein J."/>
            <person name="Sterck L."/>
            <person name="Aerts A."/>
            <person name="Bhalerao R.R."/>
            <person name="Bhalerao R.P."/>
            <person name="Blaudez D."/>
            <person name="Boerjan W."/>
            <person name="Brun A."/>
            <person name="Brunner A."/>
            <person name="Busov V."/>
            <person name="Campbell M."/>
            <person name="Carlson J."/>
            <person name="Chalot M."/>
            <person name="Chapman J."/>
            <person name="Chen G.L."/>
            <person name="Cooper D."/>
            <person name="Coutinho P.M."/>
            <person name="Couturier J."/>
            <person name="Covert S."/>
            <person name="Cronk Q."/>
            <person name="Cunningham R."/>
            <person name="Davis J."/>
            <person name="Degroeve S."/>
            <person name="Dejardin A."/>
            <person name="Depamphilis C."/>
            <person name="Detter J."/>
            <person name="Dirks B."/>
            <person name="Dubchak I."/>
            <person name="Duplessis S."/>
            <person name="Ehlting J."/>
            <person name="Ellis B."/>
            <person name="Gendler K."/>
            <person name="Goodstein D."/>
            <person name="Gribskov M."/>
            <person name="Grimwood J."/>
            <person name="Groover A."/>
            <person name="Gunter L."/>
            <person name="Hamberger B."/>
            <person name="Heinze B."/>
            <person name="Helariutta Y."/>
            <person name="Henrissat B."/>
            <person name="Holligan D."/>
            <person name="Holt R."/>
            <person name="Huang W."/>
            <person name="Islam-Faridi N."/>
            <person name="Jones S."/>
            <person name="Jones-Rhoades M."/>
            <person name="Jorgensen R."/>
            <person name="Joshi C."/>
            <person name="Kangasjarvi J."/>
            <person name="Karlsson J."/>
            <person name="Kelleher C."/>
            <person name="Kirkpatrick R."/>
            <person name="Kirst M."/>
            <person name="Kohler A."/>
            <person name="Kalluri U."/>
            <person name="Larimer F."/>
            <person name="Leebens-Mack J."/>
            <person name="Leple J.C."/>
            <person name="Locascio P."/>
            <person name="Lou Y."/>
            <person name="Lucas S."/>
            <person name="Martin F."/>
            <person name="Montanini B."/>
            <person name="Napoli C."/>
            <person name="Nelson D.R."/>
            <person name="Nelson C."/>
            <person name="Nieminen K."/>
            <person name="Nilsson O."/>
            <person name="Pereda V."/>
            <person name="Peter G."/>
            <person name="Philippe R."/>
            <person name="Pilate G."/>
            <person name="Poliakov A."/>
            <person name="Razumovskaya J."/>
            <person name="Richardson P."/>
            <person name="Rinaldi C."/>
            <person name="Ritland K."/>
            <person name="Rouze P."/>
            <person name="Ryaboy D."/>
            <person name="Schmutz J."/>
            <person name="Schrader J."/>
            <person name="Segerman B."/>
            <person name="Shin H."/>
            <person name="Siddiqui A."/>
            <person name="Sterky F."/>
            <person name="Terry A."/>
            <person name="Tsai C.J."/>
            <person name="Uberbacher E."/>
            <person name="Unneberg P."/>
            <person name="Vahala J."/>
            <person name="Wall K."/>
            <person name="Wessler S."/>
            <person name="Yang G."/>
            <person name="Yin T."/>
            <person name="Douglas C."/>
            <person name="Marra M."/>
            <person name="Sandberg G."/>
            <person name="Van de Peer Y."/>
            <person name="Rokhsar D."/>
        </authorList>
    </citation>
    <scope>NUCLEOTIDE SEQUENCE [LARGE SCALE GENOMIC DNA]</scope>
    <source>
        <strain evidence="2">cv. Nisqually</strain>
    </source>
</reference>
<comment type="caution">
    <text evidence="1">The sequence shown here is derived from an EMBL/GenBank/DDBJ whole genome shotgun (WGS) entry which is preliminary data.</text>
</comment>
<sequence length="126" mass="13954">MDKKLAETVWDEEVANKQVILKNYVISCLPKKSDVEVIASTIKLKVPEETPGILVKNLYLSYIDSYMPGLPLNGNGVAGALDSGHPDYRKGDLIWEEHSLITETKGLFKIQHTGCCSATEIHGRKV</sequence>
<gene>
    <name evidence="1" type="ORF">POPTR_007G143250v4</name>
</gene>
<proteinExistence type="predicted"/>
<accession>A0ACC0SRE9</accession>
<evidence type="ECO:0000313" key="2">
    <source>
        <dbReference type="Proteomes" id="UP000006729"/>
    </source>
</evidence>
<keyword evidence="2" id="KW-1185">Reference proteome</keyword>
<evidence type="ECO:0000313" key="1">
    <source>
        <dbReference type="EMBL" id="KAI9391793.1"/>
    </source>
</evidence>
<dbReference type="Proteomes" id="UP000006729">
    <property type="component" value="Chromosome 7"/>
</dbReference>
<name>A0ACC0SRE9_POPTR</name>